<evidence type="ECO:0000256" key="1">
    <source>
        <dbReference type="SAM" id="Phobius"/>
    </source>
</evidence>
<dbReference type="Pfam" id="PF10688">
    <property type="entry name" value="Imp-YgjV"/>
    <property type="match status" value="1"/>
</dbReference>
<reference evidence="2 3" key="1">
    <citation type="submission" date="2019-08" db="EMBL/GenBank/DDBJ databases">
        <authorList>
            <person name="Grouzdev D."/>
            <person name="Tikhonova E."/>
            <person name="Kravchenko I."/>
        </authorList>
    </citation>
    <scope>NUCLEOTIDE SEQUENCE [LARGE SCALE GENOMIC DNA]</scope>
    <source>
        <strain evidence="2 3">59b</strain>
    </source>
</reference>
<feature type="transmembrane region" description="Helical" evidence="1">
    <location>
        <begin position="61"/>
        <end position="82"/>
    </location>
</feature>
<dbReference type="EMBL" id="VTTN01000001">
    <property type="protein sequence ID" value="KAA0597667.1"/>
    <property type="molecule type" value="Genomic_DNA"/>
</dbReference>
<evidence type="ECO:0000313" key="3">
    <source>
        <dbReference type="Proteomes" id="UP000324927"/>
    </source>
</evidence>
<protein>
    <submittedName>
        <fullName evidence="2">YgjV family protein</fullName>
    </submittedName>
</protein>
<keyword evidence="1" id="KW-0812">Transmembrane</keyword>
<keyword evidence="1" id="KW-1133">Transmembrane helix</keyword>
<keyword evidence="1" id="KW-0472">Membrane</keyword>
<dbReference type="Proteomes" id="UP000324927">
    <property type="component" value="Unassembled WGS sequence"/>
</dbReference>
<sequence length="212" mass="22076">MRRRSMTAFLLDYLPAFTGHSFTLSPVAATGIAGLSAATLSTLLGSRRAILLTQATASSLFLIHFLLLGAQTGMLICGLGLIQMAVRVQRQPCRVLGLLYALTVPAALAVAALSWQGPMSALSVTGFLLATLGRWQSAVGPMRLCFILATLVGSGHNLLAGSVFGLVSDAMGLTGHCVSLWRSGTVRRRSVAVGLLPPEGGNIQPHGRVVAA</sequence>
<keyword evidence="3" id="KW-1185">Reference proteome</keyword>
<name>A0A5A9GTJ3_AZOLI</name>
<organism evidence="2 3">
    <name type="scientific">Azospirillum lipoferum</name>
    <dbReference type="NCBI Taxonomy" id="193"/>
    <lineage>
        <taxon>Bacteria</taxon>
        <taxon>Pseudomonadati</taxon>
        <taxon>Pseudomonadota</taxon>
        <taxon>Alphaproteobacteria</taxon>
        <taxon>Rhodospirillales</taxon>
        <taxon>Azospirillaceae</taxon>
        <taxon>Azospirillum</taxon>
    </lineage>
</organism>
<accession>A0A5A9GTJ3</accession>
<comment type="caution">
    <text evidence="2">The sequence shown here is derived from an EMBL/GenBank/DDBJ whole genome shotgun (WGS) entry which is preliminary data.</text>
</comment>
<dbReference type="OrthoDB" id="7993982at2"/>
<dbReference type="AlphaFoldDB" id="A0A5A9GTJ3"/>
<evidence type="ECO:0000313" key="2">
    <source>
        <dbReference type="EMBL" id="KAA0597667.1"/>
    </source>
</evidence>
<dbReference type="InterPro" id="IPR019629">
    <property type="entry name" value="Uncharacterised_HI1736/YgjV"/>
</dbReference>
<gene>
    <name evidence="2" type="ORF">FZ942_00785</name>
</gene>
<feature type="transmembrane region" description="Helical" evidence="1">
    <location>
        <begin position="94"/>
        <end position="113"/>
    </location>
</feature>
<proteinExistence type="predicted"/>